<comment type="caution">
    <text evidence="2">The sequence shown here is derived from an EMBL/GenBank/DDBJ whole genome shotgun (WGS) entry which is preliminary data.</text>
</comment>
<name>A0ABW3Y4A6_9FLAO</name>
<keyword evidence="3" id="KW-1185">Reference proteome</keyword>
<evidence type="ECO:0000256" key="1">
    <source>
        <dbReference type="SAM" id="Phobius"/>
    </source>
</evidence>
<gene>
    <name evidence="2" type="ORF">ACFQ39_12710</name>
</gene>
<keyword evidence="1" id="KW-0472">Membrane</keyword>
<keyword evidence="1" id="KW-1133">Transmembrane helix</keyword>
<proteinExistence type="predicted"/>
<feature type="transmembrane region" description="Helical" evidence="1">
    <location>
        <begin position="270"/>
        <end position="297"/>
    </location>
</feature>
<keyword evidence="1" id="KW-0812">Transmembrane</keyword>
<dbReference type="RefSeq" id="WP_377179497.1">
    <property type="nucleotide sequence ID" value="NZ_JBHTMY010000003.1"/>
</dbReference>
<evidence type="ECO:0000313" key="3">
    <source>
        <dbReference type="Proteomes" id="UP001597201"/>
    </source>
</evidence>
<evidence type="ECO:0000313" key="2">
    <source>
        <dbReference type="EMBL" id="MFD1316479.1"/>
    </source>
</evidence>
<dbReference type="Proteomes" id="UP001597201">
    <property type="component" value="Unassembled WGS sequence"/>
</dbReference>
<dbReference type="EMBL" id="JBHTMY010000003">
    <property type="protein sequence ID" value="MFD1316479.1"/>
    <property type="molecule type" value="Genomic_DNA"/>
</dbReference>
<dbReference type="InterPro" id="IPR032809">
    <property type="entry name" value="Put_HupE_UreJ"/>
</dbReference>
<sequence length="331" mass="36176">MNILKKFLFLIALFVSGINGLNAHEIRPAFLQIIQTSETTYEVFWKVPSMGEAVPPIQPIFPDAFLVEILNPPNLTQGSVTYSYKITSEQALQGKPITISGLNKTLIDALVSVEYLNGEKATLMLQPDKDTALLPGKTVKSEVIKTYTILGIEHIWFGIDHLLFVLALIIITNGAWKILKTITAFTLAHSITLSLAVLGVVNFPSPPVEAIIALSIVFLAIEILNGLNGKQTLTAQKPWLVAFIFGLLHGFGFAGALADVGLPQNEIPLALAFFNIGVEIGQIAFVLVVLGVLKILGLKKDWPVFMKKIPAYAIGSIAAFWMIERVLGFWN</sequence>
<protein>
    <submittedName>
        <fullName evidence="2">HupE/UreJ family protein</fullName>
    </submittedName>
</protein>
<organism evidence="2 3">
    <name type="scientific">Namhaeicola litoreus</name>
    <dbReference type="NCBI Taxonomy" id="1052145"/>
    <lineage>
        <taxon>Bacteria</taxon>
        <taxon>Pseudomonadati</taxon>
        <taxon>Bacteroidota</taxon>
        <taxon>Flavobacteriia</taxon>
        <taxon>Flavobacteriales</taxon>
        <taxon>Flavobacteriaceae</taxon>
        <taxon>Namhaeicola</taxon>
    </lineage>
</organism>
<feature type="transmembrane region" description="Helical" evidence="1">
    <location>
        <begin position="155"/>
        <end position="176"/>
    </location>
</feature>
<feature type="transmembrane region" description="Helical" evidence="1">
    <location>
        <begin position="210"/>
        <end position="227"/>
    </location>
</feature>
<feature type="transmembrane region" description="Helical" evidence="1">
    <location>
        <begin position="239"/>
        <end position="258"/>
    </location>
</feature>
<dbReference type="Pfam" id="PF13795">
    <property type="entry name" value="HupE_UreJ_2"/>
    <property type="match status" value="1"/>
</dbReference>
<feature type="transmembrane region" description="Helical" evidence="1">
    <location>
        <begin position="183"/>
        <end position="204"/>
    </location>
</feature>
<accession>A0ABW3Y4A6</accession>
<reference evidence="3" key="1">
    <citation type="journal article" date="2019" name="Int. J. Syst. Evol. Microbiol.">
        <title>The Global Catalogue of Microorganisms (GCM) 10K type strain sequencing project: providing services to taxonomists for standard genome sequencing and annotation.</title>
        <authorList>
            <consortium name="The Broad Institute Genomics Platform"/>
            <consortium name="The Broad Institute Genome Sequencing Center for Infectious Disease"/>
            <person name="Wu L."/>
            <person name="Ma J."/>
        </authorList>
    </citation>
    <scope>NUCLEOTIDE SEQUENCE [LARGE SCALE GENOMIC DNA]</scope>
    <source>
        <strain evidence="3">CCUG 61485</strain>
    </source>
</reference>